<dbReference type="Gene3D" id="4.10.1240.50">
    <property type="match status" value="1"/>
</dbReference>
<accession>A0A915D1B9</accession>
<dbReference type="WBParaSite" id="jg14874">
    <property type="protein sequence ID" value="jg14874"/>
    <property type="gene ID" value="jg14874"/>
</dbReference>
<sequence>MAQNMYRVGDYVYFEVYPSSPYQIRRIEELNKTIHGTVEAKVICFYRRRDLPQSLLKIADQAERQNQILSRPKRSLLSRSTLASTSNGGDIKSEVKRMVLIQLLMASKRLKMEKLLQRKTRRDIKPDVKNERSFGFAGLPLGADALSCEQVHALRQRELFLSRQIETLPATQIRGKCAVVILNEVETCDMYLEREDAFFYSLVYDPGNHTLLADKGKIETVRSGGIRRQQENGELMVVEEDEDQEQRKASSSAMNDRDIDQFLIIARAVGTFSRALDSSSL</sequence>
<dbReference type="PROSITE" id="PS51038">
    <property type="entry name" value="BAH"/>
    <property type="match status" value="1"/>
</dbReference>
<dbReference type="GO" id="GO:0042826">
    <property type="term" value="F:histone deacetylase binding"/>
    <property type="evidence" value="ECO:0007669"/>
    <property type="project" value="TreeGrafter"/>
</dbReference>
<dbReference type="GO" id="GO:0016581">
    <property type="term" value="C:NuRD complex"/>
    <property type="evidence" value="ECO:0007669"/>
    <property type="project" value="TreeGrafter"/>
</dbReference>
<feature type="domain" description="BAH" evidence="1">
    <location>
        <begin position="4"/>
        <end position="215"/>
    </location>
</feature>
<evidence type="ECO:0000259" key="1">
    <source>
        <dbReference type="PROSITE" id="PS51038"/>
    </source>
</evidence>
<dbReference type="Pfam" id="PF01426">
    <property type="entry name" value="BAH"/>
    <property type="match status" value="1"/>
</dbReference>
<dbReference type="GO" id="GO:0000122">
    <property type="term" value="P:negative regulation of transcription by RNA polymerase II"/>
    <property type="evidence" value="ECO:0007669"/>
    <property type="project" value="TreeGrafter"/>
</dbReference>
<proteinExistence type="predicted"/>
<dbReference type="InterPro" id="IPR043151">
    <property type="entry name" value="BAH_sf"/>
</dbReference>
<dbReference type="InterPro" id="IPR001025">
    <property type="entry name" value="BAH_dom"/>
</dbReference>
<dbReference type="AlphaFoldDB" id="A0A915D1B9"/>
<evidence type="ECO:0000313" key="3">
    <source>
        <dbReference type="WBParaSite" id="jg14874"/>
    </source>
</evidence>
<protein>
    <submittedName>
        <fullName evidence="3">BAH domain-containing protein</fullName>
    </submittedName>
</protein>
<reference evidence="3" key="1">
    <citation type="submission" date="2022-11" db="UniProtKB">
        <authorList>
            <consortium name="WormBaseParasite"/>
        </authorList>
    </citation>
    <scope>IDENTIFICATION</scope>
</reference>
<dbReference type="Proteomes" id="UP000887574">
    <property type="component" value="Unplaced"/>
</dbReference>
<keyword evidence="2" id="KW-1185">Reference proteome</keyword>
<dbReference type="GO" id="GO:0003713">
    <property type="term" value="F:transcription coactivator activity"/>
    <property type="evidence" value="ECO:0007669"/>
    <property type="project" value="TreeGrafter"/>
</dbReference>
<dbReference type="InterPro" id="IPR040138">
    <property type="entry name" value="MIER/MTA"/>
</dbReference>
<dbReference type="GO" id="GO:0003682">
    <property type="term" value="F:chromatin binding"/>
    <property type="evidence" value="ECO:0007669"/>
    <property type="project" value="InterPro"/>
</dbReference>
<organism evidence="2 3">
    <name type="scientific">Ditylenchus dipsaci</name>
    <dbReference type="NCBI Taxonomy" id="166011"/>
    <lineage>
        <taxon>Eukaryota</taxon>
        <taxon>Metazoa</taxon>
        <taxon>Ecdysozoa</taxon>
        <taxon>Nematoda</taxon>
        <taxon>Chromadorea</taxon>
        <taxon>Rhabditida</taxon>
        <taxon>Tylenchina</taxon>
        <taxon>Tylenchomorpha</taxon>
        <taxon>Sphaerularioidea</taxon>
        <taxon>Anguinidae</taxon>
        <taxon>Anguininae</taxon>
        <taxon>Ditylenchus</taxon>
    </lineage>
</organism>
<name>A0A915D1B9_9BILA</name>
<dbReference type="PANTHER" id="PTHR10865:SF29">
    <property type="entry name" value="METASTASIS ASSOCIATED 1-LIKE, ISOFORM D"/>
    <property type="match status" value="1"/>
</dbReference>
<dbReference type="GO" id="GO:0003714">
    <property type="term" value="F:transcription corepressor activity"/>
    <property type="evidence" value="ECO:0007669"/>
    <property type="project" value="TreeGrafter"/>
</dbReference>
<dbReference type="PANTHER" id="PTHR10865">
    <property type="entry name" value="METASTASIS-ASSOCIATED PROTEIN AND MESODERM INDUCTION EARLY RESPONSE PROTEIN"/>
    <property type="match status" value="1"/>
</dbReference>
<dbReference type="SMART" id="SM00439">
    <property type="entry name" value="BAH"/>
    <property type="match status" value="1"/>
</dbReference>
<dbReference type="Gene3D" id="2.30.30.490">
    <property type="match status" value="1"/>
</dbReference>
<evidence type="ECO:0000313" key="2">
    <source>
        <dbReference type="Proteomes" id="UP000887574"/>
    </source>
</evidence>